<proteinExistence type="inferred from homology"/>
<evidence type="ECO:0000256" key="1">
    <source>
        <dbReference type="ARBA" id="ARBA00006226"/>
    </source>
</evidence>
<evidence type="ECO:0000256" key="2">
    <source>
        <dbReference type="ARBA" id="ARBA00022649"/>
    </source>
</evidence>
<dbReference type="EMBL" id="PDNZ01000003">
    <property type="protein sequence ID" value="PWW82500.1"/>
    <property type="molecule type" value="Genomic_DNA"/>
</dbReference>
<protein>
    <submittedName>
        <fullName evidence="3">Type II toxin-antitoxin system mRNA interferase toxin, RelE/StbE family</fullName>
    </submittedName>
</protein>
<dbReference type="NCBIfam" id="TIGR02385">
    <property type="entry name" value="RelE_StbE"/>
    <property type="match status" value="1"/>
</dbReference>
<dbReference type="OrthoDB" id="9805098at2"/>
<reference evidence="4" key="1">
    <citation type="submission" date="2017-10" db="EMBL/GenBank/DDBJ databases">
        <authorList>
            <person name="Gaisin V.A."/>
            <person name="Rysina M.S."/>
            <person name="Grouzdev D.S."/>
        </authorList>
    </citation>
    <scope>NUCLEOTIDE SEQUENCE [LARGE SCALE GENOMIC DNA]</scope>
    <source>
        <strain evidence="4">V1</strain>
    </source>
</reference>
<dbReference type="AlphaFoldDB" id="A0A317T853"/>
<dbReference type="RefSeq" id="WP_110022975.1">
    <property type="nucleotide sequence ID" value="NZ_PDNZ01000003.1"/>
</dbReference>
<dbReference type="Gene3D" id="3.30.2310.20">
    <property type="entry name" value="RelE-like"/>
    <property type="match status" value="1"/>
</dbReference>
<gene>
    <name evidence="3" type="ORF">CR164_05795</name>
</gene>
<comment type="similarity">
    <text evidence="1">Belongs to the RelE toxin family.</text>
</comment>
<dbReference type="InterPro" id="IPR035093">
    <property type="entry name" value="RelE/ParE_toxin_dom_sf"/>
</dbReference>
<evidence type="ECO:0000313" key="3">
    <source>
        <dbReference type="EMBL" id="PWW82500.1"/>
    </source>
</evidence>
<dbReference type="PANTHER" id="PTHR35601">
    <property type="entry name" value="TOXIN RELE"/>
    <property type="match status" value="1"/>
</dbReference>
<keyword evidence="2" id="KW-1277">Toxin-antitoxin system</keyword>
<dbReference type="Proteomes" id="UP000246278">
    <property type="component" value="Unassembled WGS sequence"/>
</dbReference>
<dbReference type="Pfam" id="PF05016">
    <property type="entry name" value="ParE_toxin"/>
    <property type="match status" value="1"/>
</dbReference>
<organism evidence="3 4">
    <name type="scientific">Prosthecochloris marina</name>
    <dbReference type="NCBI Taxonomy" id="2017681"/>
    <lineage>
        <taxon>Bacteria</taxon>
        <taxon>Pseudomonadati</taxon>
        <taxon>Chlorobiota</taxon>
        <taxon>Chlorobiia</taxon>
        <taxon>Chlorobiales</taxon>
        <taxon>Chlorobiaceae</taxon>
        <taxon>Prosthecochloris</taxon>
    </lineage>
</organism>
<dbReference type="PANTHER" id="PTHR35601:SF1">
    <property type="entry name" value="TOXIN RELE"/>
    <property type="match status" value="1"/>
</dbReference>
<dbReference type="SUPFAM" id="SSF143011">
    <property type="entry name" value="RelE-like"/>
    <property type="match status" value="1"/>
</dbReference>
<dbReference type="InterPro" id="IPR007712">
    <property type="entry name" value="RelE/ParE_toxin"/>
</dbReference>
<accession>A0A317T853</accession>
<name>A0A317T853_9CHLB</name>
<sequence>MGVYQIEWKSSALKELKRIDKAVVPRIVDTVQSLASNPRPSGVRKIKGASRLFRVRVANYRIVYEVVDEKLLIHIVRVRHRKDVYLDK</sequence>
<keyword evidence="4" id="KW-1185">Reference proteome</keyword>
<comment type="caution">
    <text evidence="3">The sequence shown here is derived from an EMBL/GenBank/DDBJ whole genome shotgun (WGS) entry which is preliminary data.</text>
</comment>
<evidence type="ECO:0000313" key="4">
    <source>
        <dbReference type="Proteomes" id="UP000246278"/>
    </source>
</evidence>